<keyword evidence="3" id="KW-1185">Reference proteome</keyword>
<name>A0ABR1YC84_9PEZI</name>
<sequence length="304" mass="33254">MSDQQPENKQSSDEPAKGNHDTTSPETDPKENCGSSSAQTMDAEEPEETNMEQQLVRAGFPLMTPIDDTAHPLYLRYHHNQAGSGAAASVSGPYSREEAEEEEDWITARSWDHWKIFSSFWPTIELPSESFQLRRSSQPRTICQAHPLLTVVIFSSPLSVHVSTCNTTPPASPSQDTPIAQSWQPTATPHSTASDLFDSCTIGKRLAAQTSIWGIGVPRKSPVLQMKQAIHRYHAPKSTPIRLARESVSTNVYEIPTVFSSPTTTSSAIKAEDPGEQLQRAAMPRTGLAVGVGEYIWEASGHGS</sequence>
<dbReference type="Proteomes" id="UP001492380">
    <property type="component" value="Unassembled WGS sequence"/>
</dbReference>
<organism evidence="2 3">
    <name type="scientific">Phyllosticta capitalensis</name>
    <dbReference type="NCBI Taxonomy" id="121624"/>
    <lineage>
        <taxon>Eukaryota</taxon>
        <taxon>Fungi</taxon>
        <taxon>Dikarya</taxon>
        <taxon>Ascomycota</taxon>
        <taxon>Pezizomycotina</taxon>
        <taxon>Dothideomycetes</taxon>
        <taxon>Dothideomycetes incertae sedis</taxon>
        <taxon>Botryosphaeriales</taxon>
        <taxon>Phyllostictaceae</taxon>
        <taxon>Phyllosticta</taxon>
    </lineage>
</organism>
<gene>
    <name evidence="2" type="ORF">HDK90DRAFT_514232</name>
</gene>
<evidence type="ECO:0000313" key="2">
    <source>
        <dbReference type="EMBL" id="KAK8225782.1"/>
    </source>
</evidence>
<dbReference type="EMBL" id="JBBWRZ010000011">
    <property type="protein sequence ID" value="KAK8225782.1"/>
    <property type="molecule type" value="Genomic_DNA"/>
</dbReference>
<feature type="region of interest" description="Disordered" evidence="1">
    <location>
        <begin position="1"/>
        <end position="52"/>
    </location>
</feature>
<feature type="region of interest" description="Disordered" evidence="1">
    <location>
        <begin position="167"/>
        <end position="190"/>
    </location>
</feature>
<protein>
    <submittedName>
        <fullName evidence="2">Uncharacterized protein</fullName>
    </submittedName>
</protein>
<proteinExistence type="predicted"/>
<accession>A0ABR1YC84</accession>
<reference evidence="2 3" key="1">
    <citation type="submission" date="2024-04" db="EMBL/GenBank/DDBJ databases">
        <title>Phyllosticta paracitricarpa is synonymous to the EU quarantine fungus P. citricarpa based on phylogenomic analyses.</title>
        <authorList>
            <consortium name="Lawrence Berkeley National Laboratory"/>
            <person name="Van Ingen-Buijs V.A."/>
            <person name="Van Westerhoven A.C."/>
            <person name="Haridas S."/>
            <person name="Skiadas P."/>
            <person name="Martin F."/>
            <person name="Groenewald J.Z."/>
            <person name="Crous P.W."/>
            <person name="Seidl M.F."/>
        </authorList>
    </citation>
    <scope>NUCLEOTIDE SEQUENCE [LARGE SCALE GENOMIC DNA]</scope>
    <source>
        <strain evidence="2 3">CBS 123374</strain>
    </source>
</reference>
<evidence type="ECO:0000313" key="3">
    <source>
        <dbReference type="Proteomes" id="UP001492380"/>
    </source>
</evidence>
<feature type="compositionally biased region" description="Basic and acidic residues" evidence="1">
    <location>
        <begin position="10"/>
        <end position="20"/>
    </location>
</feature>
<comment type="caution">
    <text evidence="2">The sequence shown here is derived from an EMBL/GenBank/DDBJ whole genome shotgun (WGS) entry which is preliminary data.</text>
</comment>
<evidence type="ECO:0000256" key="1">
    <source>
        <dbReference type="SAM" id="MobiDB-lite"/>
    </source>
</evidence>